<dbReference type="EMBL" id="QDEB01032530">
    <property type="protein sequence ID" value="RZC39623.1"/>
    <property type="molecule type" value="Genomic_DNA"/>
</dbReference>
<organism evidence="2 3">
    <name type="scientific">Asbolus verrucosus</name>
    <name type="common">Desert ironclad beetle</name>
    <dbReference type="NCBI Taxonomy" id="1661398"/>
    <lineage>
        <taxon>Eukaryota</taxon>
        <taxon>Metazoa</taxon>
        <taxon>Ecdysozoa</taxon>
        <taxon>Arthropoda</taxon>
        <taxon>Hexapoda</taxon>
        <taxon>Insecta</taxon>
        <taxon>Pterygota</taxon>
        <taxon>Neoptera</taxon>
        <taxon>Endopterygota</taxon>
        <taxon>Coleoptera</taxon>
        <taxon>Polyphaga</taxon>
        <taxon>Cucujiformia</taxon>
        <taxon>Tenebrionidae</taxon>
        <taxon>Pimeliinae</taxon>
        <taxon>Asbolus</taxon>
    </lineage>
</organism>
<evidence type="ECO:0000313" key="3">
    <source>
        <dbReference type="Proteomes" id="UP000292052"/>
    </source>
</evidence>
<dbReference type="OrthoDB" id="6728192at2759"/>
<dbReference type="Proteomes" id="UP000292052">
    <property type="component" value="Unassembled WGS sequence"/>
</dbReference>
<feature type="region of interest" description="Disordered" evidence="1">
    <location>
        <begin position="1"/>
        <end position="26"/>
    </location>
</feature>
<name>A0A482W4D1_ASBVE</name>
<protein>
    <submittedName>
        <fullName evidence="2">Uncharacterized protein</fullName>
    </submittedName>
</protein>
<feature type="non-terminal residue" evidence="2">
    <location>
        <position position="1"/>
    </location>
</feature>
<evidence type="ECO:0000256" key="1">
    <source>
        <dbReference type="SAM" id="MobiDB-lite"/>
    </source>
</evidence>
<proteinExistence type="predicted"/>
<comment type="caution">
    <text evidence="2">The sequence shown here is derived from an EMBL/GenBank/DDBJ whole genome shotgun (WGS) entry which is preliminary data.</text>
</comment>
<sequence length="374" mass="43686">LLPGFLSRGVKSETVQKSADSNEEPLDYDDEILKENLHGLLREESPRQLRRSSRLSKKTQNLELTSSSYYHRVISNAESKPLTRSKSIFKEIKEKYAQKIEIPINHDFGAKIFAKLNSNFALKDSSYYKGKIRDEIVTINEILSGKLDPVDMSMNRKRHYHEEDKENYPIKYPYVPQSKWVFQTPPNRKLNYNHAKAEDNCIKPAILETCNDSKVVYEVNNKINVDFSNYSHRQEIDIDKRYMVEVANLPNSDGDITFKYREQEEQEKKFQFIQSDPYELENHFLSLTCRPKKVSTTASRIQNLKRKRDIFEPEAGCSTELETINEFDSSFTFINNLSNMEESFTFKFTADDGATTGHLFDFEGNKKDTFNFNY</sequence>
<dbReference type="AlphaFoldDB" id="A0A482W4D1"/>
<accession>A0A482W4D1</accession>
<reference evidence="2 3" key="1">
    <citation type="submission" date="2017-03" db="EMBL/GenBank/DDBJ databases">
        <title>Genome of the blue death feigning beetle - Asbolus verrucosus.</title>
        <authorList>
            <person name="Rider S.D."/>
        </authorList>
    </citation>
    <scope>NUCLEOTIDE SEQUENCE [LARGE SCALE GENOMIC DNA]</scope>
    <source>
        <strain evidence="2">Butters</strain>
        <tissue evidence="2">Head and leg muscle</tissue>
    </source>
</reference>
<gene>
    <name evidence="2" type="ORF">BDFB_006455</name>
</gene>
<keyword evidence="3" id="KW-1185">Reference proteome</keyword>
<evidence type="ECO:0000313" key="2">
    <source>
        <dbReference type="EMBL" id="RZC39623.1"/>
    </source>
</evidence>